<evidence type="ECO:0000259" key="3">
    <source>
        <dbReference type="Pfam" id="PF02581"/>
    </source>
</evidence>
<name>A0A1I0LWS3_9BACT</name>
<gene>
    <name evidence="4" type="ORF">SAMN04487850_0010</name>
</gene>
<dbReference type="AlphaFoldDB" id="A0A1I0LWS3"/>
<protein>
    <submittedName>
        <fullName evidence="4">Thiamine-phosphate pyrophosphorylase</fullName>
    </submittedName>
</protein>
<dbReference type="InterPro" id="IPR022998">
    <property type="entry name" value="ThiamineP_synth_TenI"/>
</dbReference>
<keyword evidence="5" id="KW-1185">Reference proteome</keyword>
<reference evidence="4 5" key="1">
    <citation type="submission" date="2016-10" db="EMBL/GenBank/DDBJ databases">
        <authorList>
            <person name="de Groot N.N."/>
        </authorList>
    </citation>
    <scope>NUCLEOTIDE SEQUENCE [LARGE SCALE GENOMIC DNA]</scope>
    <source>
        <strain evidence="4 5">TC2-24</strain>
    </source>
</reference>
<organism evidence="4 5">
    <name type="scientific">Prevotella aff. ruminicola Tc2-24</name>
    <dbReference type="NCBI Taxonomy" id="81582"/>
    <lineage>
        <taxon>Bacteria</taxon>
        <taxon>Pseudomonadati</taxon>
        <taxon>Bacteroidota</taxon>
        <taxon>Bacteroidia</taxon>
        <taxon>Bacteroidales</taxon>
        <taxon>Prevotellaceae</taxon>
        <taxon>Prevotella</taxon>
    </lineage>
</organism>
<dbReference type="GO" id="GO:0005737">
    <property type="term" value="C:cytoplasm"/>
    <property type="evidence" value="ECO:0007669"/>
    <property type="project" value="TreeGrafter"/>
</dbReference>
<feature type="domain" description="Thiamine phosphate synthase/TenI" evidence="3">
    <location>
        <begin position="65"/>
        <end position="182"/>
    </location>
</feature>
<dbReference type="EMBL" id="FOIQ01000001">
    <property type="protein sequence ID" value="SEV79838.1"/>
    <property type="molecule type" value="Genomic_DNA"/>
</dbReference>
<proteinExistence type="predicted"/>
<dbReference type="GO" id="GO:0009228">
    <property type="term" value="P:thiamine biosynthetic process"/>
    <property type="evidence" value="ECO:0007669"/>
    <property type="project" value="UniProtKB-KW"/>
</dbReference>
<dbReference type="CDD" id="cd00564">
    <property type="entry name" value="TMP_TenI"/>
    <property type="match status" value="1"/>
</dbReference>
<dbReference type="PANTHER" id="PTHR20857">
    <property type="entry name" value="THIAMINE-PHOSPHATE PYROPHOSPHORYLASE"/>
    <property type="match status" value="1"/>
</dbReference>
<evidence type="ECO:0000256" key="1">
    <source>
        <dbReference type="ARBA" id="ARBA00004948"/>
    </source>
</evidence>
<keyword evidence="2" id="KW-0784">Thiamine biosynthesis</keyword>
<dbReference type="PANTHER" id="PTHR20857:SF15">
    <property type="entry name" value="THIAMINE-PHOSPHATE SYNTHASE"/>
    <property type="match status" value="1"/>
</dbReference>
<dbReference type="InterPro" id="IPR013785">
    <property type="entry name" value="Aldolase_TIM"/>
</dbReference>
<dbReference type="GO" id="GO:0004789">
    <property type="term" value="F:thiamine-phosphate diphosphorylase activity"/>
    <property type="evidence" value="ECO:0007669"/>
    <property type="project" value="TreeGrafter"/>
</dbReference>
<dbReference type="SUPFAM" id="SSF51391">
    <property type="entry name" value="Thiamin phosphate synthase"/>
    <property type="match status" value="1"/>
</dbReference>
<dbReference type="Gene3D" id="3.20.20.70">
    <property type="entry name" value="Aldolase class I"/>
    <property type="match status" value="1"/>
</dbReference>
<evidence type="ECO:0000313" key="5">
    <source>
        <dbReference type="Proteomes" id="UP000199373"/>
    </source>
</evidence>
<sequence>MHFRKRTDTKMKLIVMTKPTFFVEEDKILANLFEEGLENLHLYKPGASPIYSERLLTLLGEDFHSKITVHGHFYLKEEYRLKGIHIDDAFTEPPIGYKGNVTRTCHSISELKEAKKQSNYVFLHSIYDSQTNADEKASFTHEELEEASRQGLIDKKVYALGGMNLNNVKEAKALGFGGIVICGDLWNRFNIHNELDYKALLTHFERLRKTID</sequence>
<dbReference type="InterPro" id="IPR036206">
    <property type="entry name" value="ThiamineP_synth_sf"/>
</dbReference>
<comment type="pathway">
    <text evidence="1">Cofactor biosynthesis; thiamine diphosphate biosynthesis.</text>
</comment>
<evidence type="ECO:0000313" key="4">
    <source>
        <dbReference type="EMBL" id="SEV79838.1"/>
    </source>
</evidence>
<dbReference type="Pfam" id="PF02581">
    <property type="entry name" value="TMP-TENI"/>
    <property type="match status" value="1"/>
</dbReference>
<evidence type="ECO:0000256" key="2">
    <source>
        <dbReference type="ARBA" id="ARBA00022977"/>
    </source>
</evidence>
<dbReference type="Proteomes" id="UP000199373">
    <property type="component" value="Unassembled WGS sequence"/>
</dbReference>
<accession>A0A1I0LWS3</accession>